<dbReference type="Gene3D" id="2.60.120.590">
    <property type="entry name" value="Alpha-ketoglutarate-dependent dioxygenase AlkB-like"/>
    <property type="match status" value="1"/>
</dbReference>
<accession>A0A1D3CSJ2</accession>
<evidence type="ECO:0000313" key="2">
    <source>
        <dbReference type="EMBL" id="OEH74156.1"/>
    </source>
</evidence>
<protein>
    <submittedName>
        <fullName evidence="2">Uncharacterized protein</fullName>
    </submittedName>
</protein>
<dbReference type="VEuPathDB" id="ToxoDB:cyc_00037"/>
<proteinExistence type="predicted"/>
<dbReference type="InterPro" id="IPR037151">
    <property type="entry name" value="AlkB-like_sf"/>
</dbReference>
<comment type="caution">
    <text evidence="2">The sequence shown here is derived from an EMBL/GenBank/DDBJ whole genome shotgun (WGS) entry which is preliminary data.</text>
</comment>
<name>A0A1D3CSJ2_9EIME</name>
<dbReference type="Proteomes" id="UP000095192">
    <property type="component" value="Unassembled WGS sequence"/>
</dbReference>
<dbReference type="PANTHER" id="PTHR42256">
    <property type="entry name" value="OXOGLUTARATE/IRON-DEPENDENT DIOXYGENASE"/>
    <property type="match status" value="1"/>
</dbReference>
<dbReference type="InParanoid" id="A0A1D3CSJ2"/>
<dbReference type="PANTHER" id="PTHR42256:SF1">
    <property type="entry name" value="FE2OG DIOXYGENASE DOMAIN-CONTAINING PROTEIN"/>
    <property type="match status" value="1"/>
</dbReference>
<gene>
    <name evidence="2" type="ORF">cyc_00037</name>
</gene>
<sequence>MKGRWRKDKRSCTIIQKEGGNARPEEQANKELSTIQTSPNASLAGFTFSGSLRSAGEQRVSCYASAHNSLVRSQFAMCDGTTHDDFMKALTGGSICIPEFFKPHESEALFSSLLKELSDYAKDQTLLHDAASKEADPTPAEMRDTSVTLPDAGLCRWSRHLKHENPEGFPTFQKVVQRLSNYFDLDIYATRMNIYPDGSHWKPHHHDSHAYSSERQQAEDFTVGASFGGQRSLEFAHVKTDFCGSQEVGEERQYLYYPDPHNPTNGICVESCPKGAFKVSRDFDSSAGKAPFSA</sequence>
<feature type="region of interest" description="Disordered" evidence="1">
    <location>
        <begin position="1"/>
        <end position="28"/>
    </location>
</feature>
<evidence type="ECO:0000256" key="1">
    <source>
        <dbReference type="SAM" id="MobiDB-lite"/>
    </source>
</evidence>
<dbReference type="EMBL" id="JROU02002103">
    <property type="protein sequence ID" value="OEH74156.1"/>
    <property type="molecule type" value="Genomic_DNA"/>
</dbReference>
<keyword evidence="3" id="KW-1185">Reference proteome</keyword>
<reference evidence="2 3" key="1">
    <citation type="journal article" date="2016" name="BMC Genomics">
        <title>Comparative genomics reveals Cyclospora cayetanensis possesses coccidia-like metabolism and invasion components but unique surface antigens.</title>
        <authorList>
            <person name="Liu S."/>
            <person name="Wang L."/>
            <person name="Zheng H."/>
            <person name="Xu Z."/>
            <person name="Roellig D.M."/>
            <person name="Li N."/>
            <person name="Frace M.A."/>
            <person name="Tang K."/>
            <person name="Arrowood M.J."/>
            <person name="Moss D.M."/>
            <person name="Zhang L."/>
            <person name="Feng Y."/>
            <person name="Xiao L."/>
        </authorList>
    </citation>
    <scope>NUCLEOTIDE SEQUENCE [LARGE SCALE GENOMIC DNA]</scope>
    <source>
        <strain evidence="2 3">CHN_HEN01</strain>
    </source>
</reference>
<dbReference type="SUPFAM" id="SSF51197">
    <property type="entry name" value="Clavaminate synthase-like"/>
    <property type="match status" value="1"/>
</dbReference>
<evidence type="ECO:0000313" key="3">
    <source>
        <dbReference type="Proteomes" id="UP000095192"/>
    </source>
</evidence>
<dbReference type="AlphaFoldDB" id="A0A1D3CSJ2"/>
<organism evidence="2 3">
    <name type="scientific">Cyclospora cayetanensis</name>
    <dbReference type="NCBI Taxonomy" id="88456"/>
    <lineage>
        <taxon>Eukaryota</taxon>
        <taxon>Sar</taxon>
        <taxon>Alveolata</taxon>
        <taxon>Apicomplexa</taxon>
        <taxon>Conoidasida</taxon>
        <taxon>Coccidia</taxon>
        <taxon>Eucoccidiorida</taxon>
        <taxon>Eimeriorina</taxon>
        <taxon>Eimeriidae</taxon>
        <taxon>Cyclospora</taxon>
    </lineage>
</organism>